<comment type="function">
    <text evidence="9">Catalyzes the conversion of epoxyqueuosine (oQ) to queuosine (Q), which is a hypermodified base found in the wobble positions of tRNA(Asp), tRNA(Asn), tRNA(His) and tRNA(Tyr).</text>
</comment>
<dbReference type="Pfam" id="PF08331">
    <property type="entry name" value="QueG_DUF1730"/>
    <property type="match status" value="1"/>
</dbReference>
<feature type="binding site" evidence="9">
    <location>
        <position position="297"/>
    </location>
    <ligand>
        <name>tRNA</name>
        <dbReference type="ChEBI" id="CHEBI:17843"/>
    </ligand>
</feature>
<keyword evidence="3 9" id="KW-0819">tRNA processing</keyword>
<feature type="binding site" evidence="9">
    <location>
        <position position="136"/>
    </location>
    <ligand>
        <name>cob(II)alamin</name>
        <dbReference type="ChEBI" id="CHEBI:16304"/>
    </ligand>
</feature>
<dbReference type="RefSeq" id="WP_434481746.1">
    <property type="nucleotide sequence ID" value="NZ_BSSQ01000018.1"/>
</dbReference>
<feature type="binding site" evidence="9">
    <location>
        <position position="160"/>
    </location>
    <ligand>
        <name>cob(II)alamin</name>
        <dbReference type="ChEBI" id="CHEBI:16304"/>
    </ligand>
</feature>
<keyword evidence="6 9" id="KW-0560">Oxidoreductase</keyword>
<organism evidence="11 12">
    <name type="scientific">Paenibacillus glycanilyticus</name>
    <dbReference type="NCBI Taxonomy" id="126569"/>
    <lineage>
        <taxon>Bacteria</taxon>
        <taxon>Bacillati</taxon>
        <taxon>Bacillota</taxon>
        <taxon>Bacilli</taxon>
        <taxon>Bacillales</taxon>
        <taxon>Paenibacillaceae</taxon>
        <taxon>Paenibacillus</taxon>
    </lineage>
</organism>
<feature type="binding site" evidence="9">
    <location>
        <position position="218"/>
    </location>
    <ligand>
        <name>cob(II)alamin</name>
        <dbReference type="ChEBI" id="CHEBI:16304"/>
    </ligand>
</feature>
<dbReference type="InterPro" id="IPR017900">
    <property type="entry name" value="4Fe4S_Fe_S_CS"/>
</dbReference>
<dbReference type="SUPFAM" id="SSF54862">
    <property type="entry name" value="4Fe-4S ferredoxins"/>
    <property type="match status" value="1"/>
</dbReference>
<keyword evidence="12" id="KW-1185">Reference proteome</keyword>
<evidence type="ECO:0000259" key="10">
    <source>
        <dbReference type="PROSITE" id="PS51379"/>
    </source>
</evidence>
<dbReference type="InterPro" id="IPR004453">
    <property type="entry name" value="QueG"/>
</dbReference>
<feature type="binding site" evidence="9">
    <location>
        <position position="245"/>
    </location>
    <ligand>
        <name>[4Fe-4S] cluster</name>
        <dbReference type="ChEBI" id="CHEBI:49883"/>
        <label>2</label>
    </ligand>
</feature>
<comment type="cofactor">
    <cofactor evidence="9">
        <name>[4Fe-4S] cluster</name>
        <dbReference type="ChEBI" id="CHEBI:49883"/>
    </cofactor>
    <text evidence="9">Binds 2 [4Fe-4S] clusters per monomer.</text>
</comment>
<keyword evidence="9" id="KW-0846">Cobalamin</keyword>
<comment type="pathway">
    <text evidence="9">tRNA modification; tRNA-queuosine biosynthesis.</text>
</comment>
<comment type="cofactor">
    <cofactor evidence="9">
        <name>cob(II)alamin</name>
        <dbReference type="ChEBI" id="CHEBI:16304"/>
    </cofactor>
</comment>
<dbReference type="EMBL" id="BSSQ01000018">
    <property type="protein sequence ID" value="GLX70205.1"/>
    <property type="molecule type" value="Genomic_DNA"/>
</dbReference>
<feature type="binding site" evidence="9">
    <location>
        <position position="190"/>
    </location>
    <ligand>
        <name>[4Fe-4S] cluster</name>
        <dbReference type="ChEBI" id="CHEBI:49883"/>
        <label>1</label>
    </ligand>
</feature>
<comment type="caution">
    <text evidence="9">Lacks conserved residue(s) required for the propagation of feature annotation.</text>
</comment>
<comment type="catalytic activity">
    <reaction evidence="9">
        <text>epoxyqueuosine(34) in tRNA + AH2 = queuosine(34) in tRNA + A + H2O</text>
        <dbReference type="Rhea" id="RHEA:32159"/>
        <dbReference type="Rhea" id="RHEA-COMP:18571"/>
        <dbReference type="Rhea" id="RHEA-COMP:18582"/>
        <dbReference type="ChEBI" id="CHEBI:13193"/>
        <dbReference type="ChEBI" id="CHEBI:15377"/>
        <dbReference type="ChEBI" id="CHEBI:17499"/>
        <dbReference type="ChEBI" id="CHEBI:194431"/>
        <dbReference type="ChEBI" id="CHEBI:194443"/>
        <dbReference type="EC" id="1.17.99.6"/>
    </reaction>
</comment>
<feature type="binding site" evidence="9">
    <location>
        <position position="300"/>
    </location>
    <ligand>
        <name>tRNA</name>
        <dbReference type="ChEBI" id="CHEBI:17843"/>
    </ligand>
</feature>
<feature type="active site" description="Proton donor" evidence="9">
    <location>
        <position position="136"/>
    </location>
</feature>
<dbReference type="SMART" id="SM00567">
    <property type="entry name" value="EZ_HEAT"/>
    <property type="match status" value="2"/>
</dbReference>
<feature type="binding site" evidence="9">
    <location>
        <position position="200"/>
    </location>
    <ligand>
        <name>[4Fe-4S] cluster</name>
        <dbReference type="ChEBI" id="CHEBI:49883"/>
        <label>2</label>
    </ligand>
</feature>
<feature type="binding site" evidence="9">
    <location>
        <begin position="242"/>
        <end position="243"/>
    </location>
    <ligand>
        <name>cob(II)alamin</name>
        <dbReference type="ChEBI" id="CHEBI:16304"/>
    </ligand>
</feature>
<proteinExistence type="inferred from homology"/>
<feature type="domain" description="4Fe-4S ferredoxin-type" evidence="10">
    <location>
        <begin position="180"/>
        <end position="210"/>
    </location>
</feature>
<reference evidence="11 12" key="1">
    <citation type="submission" date="2023-03" db="EMBL/GenBank/DDBJ databases">
        <title>Draft genome sequence of the bacteria which degrade cell wall of Tricholomamatutake.</title>
        <authorList>
            <person name="Konishi Y."/>
            <person name="Fukuta Y."/>
            <person name="Shirasaka N."/>
        </authorList>
    </citation>
    <scope>NUCLEOTIDE SEQUENCE [LARGE SCALE GENOMIC DNA]</scope>
    <source>
        <strain evidence="12">mu1</strain>
    </source>
</reference>
<feature type="binding site" evidence="9">
    <location>
        <position position="154"/>
    </location>
    <ligand>
        <name>cob(II)alamin</name>
        <dbReference type="ChEBI" id="CHEBI:16304"/>
    </ligand>
</feature>
<dbReference type="PANTHER" id="PTHR30002:SF4">
    <property type="entry name" value="EPOXYQUEUOSINE REDUCTASE"/>
    <property type="match status" value="1"/>
</dbReference>
<feature type="binding site" evidence="9">
    <location>
        <position position="196"/>
    </location>
    <ligand>
        <name>[4Fe-4S] cluster</name>
        <dbReference type="ChEBI" id="CHEBI:49883"/>
        <label>1</label>
    </ligand>
</feature>
<feature type="binding site" evidence="9">
    <location>
        <position position="157"/>
    </location>
    <ligand>
        <name>cob(II)alamin</name>
        <dbReference type="ChEBI" id="CHEBI:16304"/>
    </ligand>
</feature>
<feature type="binding site" evidence="9">
    <location>
        <position position="282"/>
    </location>
    <ligand>
        <name>tRNA</name>
        <dbReference type="ChEBI" id="CHEBI:17843"/>
    </ligand>
</feature>
<dbReference type="SUPFAM" id="SSF48371">
    <property type="entry name" value="ARM repeat"/>
    <property type="match status" value="1"/>
</dbReference>
<feature type="binding site" evidence="9">
    <location>
        <position position="299"/>
    </location>
    <ligand>
        <name>tRNA</name>
        <dbReference type="ChEBI" id="CHEBI:17843"/>
    </ligand>
</feature>
<feature type="binding site" evidence="9">
    <location>
        <position position="224"/>
    </location>
    <ligand>
        <name>tRNA</name>
        <dbReference type="ChEBI" id="CHEBI:17843"/>
    </ligand>
</feature>
<dbReference type="InterPro" id="IPR017896">
    <property type="entry name" value="4Fe4S_Fe-S-bd"/>
</dbReference>
<evidence type="ECO:0000256" key="5">
    <source>
        <dbReference type="ARBA" id="ARBA00022785"/>
    </source>
</evidence>
<evidence type="ECO:0000313" key="12">
    <source>
        <dbReference type="Proteomes" id="UP001157114"/>
    </source>
</evidence>
<comment type="subcellular location">
    <subcellularLocation>
        <location evidence="9">Cytoplasm</location>
    </subcellularLocation>
</comment>
<dbReference type="Pfam" id="PF13646">
    <property type="entry name" value="HEAT_2"/>
    <property type="match status" value="1"/>
</dbReference>
<dbReference type="Gene3D" id="1.25.10.10">
    <property type="entry name" value="Leucine-rich Repeat Variant"/>
    <property type="match status" value="1"/>
</dbReference>
<name>A0ABQ6GIX9_9BACL</name>
<evidence type="ECO:0000256" key="2">
    <source>
        <dbReference type="ARBA" id="ARBA00022490"/>
    </source>
</evidence>
<dbReference type="PROSITE" id="PS51379">
    <property type="entry name" value="4FE4S_FER_2"/>
    <property type="match status" value="1"/>
</dbReference>
<feature type="binding site" evidence="9">
    <location>
        <position position="216"/>
    </location>
    <ligand>
        <name>[4Fe-4S] cluster</name>
        <dbReference type="ChEBI" id="CHEBI:49883"/>
        <label>2</label>
    </ligand>
</feature>
<dbReference type="Pfam" id="PF13484">
    <property type="entry name" value="Fer4_16"/>
    <property type="match status" value="1"/>
</dbReference>
<dbReference type="HAMAP" id="MF_00916">
    <property type="entry name" value="QueG"/>
    <property type="match status" value="1"/>
</dbReference>
<dbReference type="Gene3D" id="3.30.70.20">
    <property type="match status" value="1"/>
</dbReference>
<dbReference type="PANTHER" id="PTHR30002">
    <property type="entry name" value="EPOXYQUEUOSINE REDUCTASE"/>
    <property type="match status" value="1"/>
</dbReference>
<keyword evidence="7 9" id="KW-0408">Iron</keyword>
<sequence length="394" mass="43562">MDSRWARLKEELREAARGLGIDKIGFASADPFTELRTRLVRHRELGRESGFEEPDLDKRTNPALLFDNPQSIIAIAVAYPAKLSNPPKSEPGARRGILSRSAWGEDYHKVLRDRMAKLEAWLQERVPEARFESMVDTGALSDRAVAERAGIGWSAKNCSILSEDLGSWIYLGEMITNIPFEPDTPVTEGCGECTKCIDACPTDALVGPGQLDSNKCISFITQTKGFISDEYMRKIGNRLYGCDTCQTVCPVNRGKNWTHQPELQPDPELVKPLLVPLLTIGNREFKDRYGHTSSAWRGKKPIQRNAVIGLGNFKDKSAVPDLIGVLKDDTRPVLRGTAAWALGWIGGDEAMEALKEALPSEPDGEAKAYLERAIASLEADMNRPEEGASIPRES</sequence>
<accession>A0ABQ6GIX9</accession>
<dbReference type="NCBIfam" id="TIGR00276">
    <property type="entry name" value="tRNA epoxyqueuosine(34) reductase QueG"/>
    <property type="match status" value="1"/>
</dbReference>
<keyword evidence="8 9" id="KW-0411">Iron-sulfur</keyword>
<feature type="binding site" evidence="9">
    <location>
        <position position="193"/>
    </location>
    <ligand>
        <name>[4Fe-4S] cluster</name>
        <dbReference type="ChEBI" id="CHEBI:49883"/>
        <label>1</label>
    </ligand>
</feature>
<dbReference type="Proteomes" id="UP001157114">
    <property type="component" value="Unassembled WGS sequence"/>
</dbReference>
<comment type="caution">
    <text evidence="11">The sequence shown here is derived from an EMBL/GenBank/DDBJ whole genome shotgun (WGS) entry which is preliminary data.</text>
</comment>
<feature type="binding site" evidence="9">
    <location>
        <position position="283"/>
    </location>
    <ligand>
        <name>tRNA</name>
        <dbReference type="ChEBI" id="CHEBI:17843"/>
    </ligand>
</feature>
<keyword evidence="4 9" id="KW-0479">Metal-binding</keyword>
<dbReference type="PROSITE" id="PS00198">
    <property type="entry name" value="4FE4S_FER_1"/>
    <property type="match status" value="1"/>
</dbReference>
<keyword evidence="5 9" id="KW-0671">Queuosine biosynthesis</keyword>
<evidence type="ECO:0000256" key="7">
    <source>
        <dbReference type="ARBA" id="ARBA00023004"/>
    </source>
</evidence>
<feature type="binding site" evidence="9">
    <location>
        <position position="249"/>
    </location>
    <ligand>
        <name>[4Fe-4S] cluster</name>
        <dbReference type="ChEBI" id="CHEBI:49883"/>
        <label>1</label>
    </ligand>
</feature>
<evidence type="ECO:0000256" key="3">
    <source>
        <dbReference type="ARBA" id="ARBA00022694"/>
    </source>
</evidence>
<comment type="subunit">
    <text evidence="9">Monomer.</text>
</comment>
<evidence type="ECO:0000256" key="9">
    <source>
        <dbReference type="HAMAP-Rule" id="MF_00916"/>
    </source>
</evidence>
<evidence type="ECO:0000313" key="11">
    <source>
        <dbReference type="EMBL" id="GLX70205.1"/>
    </source>
</evidence>
<evidence type="ECO:0000256" key="6">
    <source>
        <dbReference type="ARBA" id="ARBA00023002"/>
    </source>
</evidence>
<comment type="similarity">
    <text evidence="9">Belongs to the QueG family.</text>
</comment>
<feature type="binding site" evidence="9">
    <location>
        <position position="222"/>
    </location>
    <ligand>
        <name>tRNA</name>
        <dbReference type="ChEBI" id="CHEBI:17843"/>
    </ligand>
</feature>
<keyword evidence="2 9" id="KW-0963">Cytoplasm</keyword>
<dbReference type="InterPro" id="IPR004155">
    <property type="entry name" value="PBS_lyase_HEAT"/>
</dbReference>
<keyword evidence="1 9" id="KW-0004">4Fe-4S</keyword>
<feature type="binding site" evidence="9">
    <location>
        <position position="242"/>
    </location>
    <ligand>
        <name>[4Fe-4S] cluster</name>
        <dbReference type="ChEBI" id="CHEBI:49883"/>
        <label>2</label>
    </ligand>
</feature>
<dbReference type="EC" id="1.17.99.6" evidence="9"/>
<protein>
    <recommendedName>
        <fullName evidence="9">Epoxyqueuosine reductase</fullName>
        <ecNumber evidence="9">1.17.99.6</ecNumber>
    </recommendedName>
    <alternativeName>
        <fullName evidence="9">Queuosine biosynthesis protein QueG</fullName>
    </alternativeName>
</protein>
<dbReference type="InterPro" id="IPR013542">
    <property type="entry name" value="QueG_DUF1730"/>
</dbReference>
<feature type="binding site" evidence="9">
    <location>
        <begin position="141"/>
        <end position="143"/>
    </location>
    <ligand>
        <name>cob(II)alamin</name>
        <dbReference type="ChEBI" id="CHEBI:16304"/>
    </ligand>
</feature>
<dbReference type="InterPro" id="IPR011989">
    <property type="entry name" value="ARM-like"/>
</dbReference>
<gene>
    <name evidence="9 11" type="primary">queG</name>
    <name evidence="11" type="ORF">MU1_45510</name>
</gene>
<evidence type="ECO:0000256" key="8">
    <source>
        <dbReference type="ARBA" id="ARBA00023014"/>
    </source>
</evidence>
<keyword evidence="9" id="KW-0170">Cobalt</keyword>
<dbReference type="InterPro" id="IPR016024">
    <property type="entry name" value="ARM-type_fold"/>
</dbReference>
<feature type="binding site" evidence="9">
    <location>
        <position position="59"/>
    </location>
    <ligand>
        <name>cob(II)alamin</name>
        <dbReference type="ChEBI" id="CHEBI:16304"/>
    </ligand>
</feature>
<evidence type="ECO:0000256" key="4">
    <source>
        <dbReference type="ARBA" id="ARBA00022723"/>
    </source>
</evidence>
<feature type="binding site" evidence="9">
    <location>
        <position position="171"/>
    </location>
    <ligand>
        <name>cob(II)alamin</name>
        <dbReference type="ChEBI" id="CHEBI:16304"/>
    </ligand>
</feature>
<evidence type="ECO:0000256" key="1">
    <source>
        <dbReference type="ARBA" id="ARBA00022485"/>
    </source>
</evidence>